<evidence type="ECO:0000313" key="1">
    <source>
        <dbReference type="EMBL" id="KAK3785869.1"/>
    </source>
</evidence>
<accession>A0AAE1ADF9</accession>
<reference evidence="1" key="1">
    <citation type="journal article" date="2023" name="G3 (Bethesda)">
        <title>A reference genome for the long-term kleptoplast-retaining sea slug Elysia crispata morphotype clarki.</title>
        <authorList>
            <person name="Eastman K.E."/>
            <person name="Pendleton A.L."/>
            <person name="Shaikh M.A."/>
            <person name="Suttiyut T."/>
            <person name="Ogas R."/>
            <person name="Tomko P."/>
            <person name="Gavelis G."/>
            <person name="Widhalm J.R."/>
            <person name="Wisecaver J.H."/>
        </authorList>
    </citation>
    <scope>NUCLEOTIDE SEQUENCE</scope>
    <source>
        <strain evidence="1">ECLA1</strain>
    </source>
</reference>
<organism evidence="1 2">
    <name type="scientific">Elysia crispata</name>
    <name type="common">lettuce slug</name>
    <dbReference type="NCBI Taxonomy" id="231223"/>
    <lineage>
        <taxon>Eukaryota</taxon>
        <taxon>Metazoa</taxon>
        <taxon>Spiralia</taxon>
        <taxon>Lophotrochozoa</taxon>
        <taxon>Mollusca</taxon>
        <taxon>Gastropoda</taxon>
        <taxon>Heterobranchia</taxon>
        <taxon>Euthyneura</taxon>
        <taxon>Panpulmonata</taxon>
        <taxon>Sacoglossa</taxon>
        <taxon>Placobranchoidea</taxon>
        <taxon>Plakobranchidae</taxon>
        <taxon>Elysia</taxon>
    </lineage>
</organism>
<evidence type="ECO:0000313" key="2">
    <source>
        <dbReference type="Proteomes" id="UP001283361"/>
    </source>
</evidence>
<dbReference type="EMBL" id="JAWDGP010002053">
    <property type="protein sequence ID" value="KAK3785869.1"/>
    <property type="molecule type" value="Genomic_DNA"/>
</dbReference>
<protein>
    <submittedName>
        <fullName evidence="1">Uncharacterized protein</fullName>
    </submittedName>
</protein>
<name>A0AAE1ADF9_9GAST</name>
<dbReference type="AlphaFoldDB" id="A0AAE1ADF9"/>
<proteinExistence type="predicted"/>
<keyword evidence="2" id="KW-1185">Reference proteome</keyword>
<gene>
    <name evidence="1" type="ORF">RRG08_063141</name>
</gene>
<dbReference type="Proteomes" id="UP001283361">
    <property type="component" value="Unassembled WGS sequence"/>
</dbReference>
<sequence length="87" mass="9525">MAHAARARQLQDEFEAATGVRPKYPRSRVALQGLGKTLDRYEAAKASLKANDARRQGAKNLADELSRLNKIEADDFDLETPTRAGAA</sequence>
<comment type="caution">
    <text evidence="1">The sequence shown here is derived from an EMBL/GenBank/DDBJ whole genome shotgun (WGS) entry which is preliminary data.</text>
</comment>